<feature type="region of interest" description="Disordered" evidence="2">
    <location>
        <begin position="1"/>
        <end position="39"/>
    </location>
</feature>
<feature type="compositionally biased region" description="Low complexity" evidence="2">
    <location>
        <begin position="869"/>
        <end position="882"/>
    </location>
</feature>
<feature type="compositionally biased region" description="Basic and acidic residues" evidence="2">
    <location>
        <begin position="842"/>
        <end position="855"/>
    </location>
</feature>
<organism evidence="4 5">
    <name type="scientific">Sinanodonta woodiana</name>
    <name type="common">Chinese pond mussel</name>
    <name type="synonym">Anodonta woodiana</name>
    <dbReference type="NCBI Taxonomy" id="1069815"/>
    <lineage>
        <taxon>Eukaryota</taxon>
        <taxon>Metazoa</taxon>
        <taxon>Spiralia</taxon>
        <taxon>Lophotrochozoa</taxon>
        <taxon>Mollusca</taxon>
        <taxon>Bivalvia</taxon>
        <taxon>Autobranchia</taxon>
        <taxon>Heteroconchia</taxon>
        <taxon>Palaeoheterodonta</taxon>
        <taxon>Unionida</taxon>
        <taxon>Unionoidea</taxon>
        <taxon>Unionidae</taxon>
        <taxon>Unioninae</taxon>
        <taxon>Sinanodonta</taxon>
    </lineage>
</organism>
<dbReference type="PROSITE" id="PS50174">
    <property type="entry name" value="G_PATCH"/>
    <property type="match status" value="1"/>
</dbReference>
<feature type="compositionally biased region" description="Basic and acidic residues" evidence="2">
    <location>
        <begin position="654"/>
        <end position="668"/>
    </location>
</feature>
<feature type="compositionally biased region" description="Polar residues" evidence="2">
    <location>
        <begin position="695"/>
        <end position="710"/>
    </location>
</feature>
<accession>A0ABD3VIA9</accession>
<comment type="similarity">
    <text evidence="1">Belongs to the GPATCH1 family.</text>
</comment>
<gene>
    <name evidence="4" type="ORF">ACJMK2_010860</name>
</gene>
<keyword evidence="5" id="KW-1185">Reference proteome</keyword>
<dbReference type="InterPro" id="IPR000467">
    <property type="entry name" value="G_patch_dom"/>
</dbReference>
<dbReference type="PANTHER" id="PTHR13384:SF19">
    <property type="entry name" value="G PATCH DOMAIN-CONTAINING PROTEIN 1"/>
    <property type="match status" value="1"/>
</dbReference>
<evidence type="ECO:0000259" key="3">
    <source>
        <dbReference type="PROSITE" id="PS50174"/>
    </source>
</evidence>
<evidence type="ECO:0000313" key="4">
    <source>
        <dbReference type="EMBL" id="KAL3860793.1"/>
    </source>
</evidence>
<evidence type="ECO:0000256" key="2">
    <source>
        <dbReference type="SAM" id="MobiDB-lite"/>
    </source>
</evidence>
<feature type="compositionally biased region" description="Polar residues" evidence="2">
    <location>
        <begin position="419"/>
        <end position="429"/>
    </location>
</feature>
<dbReference type="Pfam" id="PF07713">
    <property type="entry name" value="DUF1604"/>
    <property type="match status" value="1"/>
</dbReference>
<feature type="compositionally biased region" description="Basic and acidic residues" evidence="2">
    <location>
        <begin position="791"/>
        <end position="802"/>
    </location>
</feature>
<reference evidence="4 5" key="1">
    <citation type="submission" date="2024-11" db="EMBL/GenBank/DDBJ databases">
        <title>Chromosome-level genome assembly of the freshwater bivalve Anodonta woodiana.</title>
        <authorList>
            <person name="Chen X."/>
        </authorList>
    </citation>
    <scope>NUCLEOTIDE SEQUENCE [LARGE SCALE GENOMIC DNA]</scope>
    <source>
        <strain evidence="4">MN2024</strain>
        <tissue evidence="4">Gills</tissue>
    </source>
</reference>
<dbReference type="Pfam" id="PF01585">
    <property type="entry name" value="G-patch"/>
    <property type="match status" value="1"/>
</dbReference>
<feature type="region of interest" description="Disordered" evidence="2">
    <location>
        <begin position="625"/>
        <end position="920"/>
    </location>
</feature>
<evidence type="ECO:0000256" key="1">
    <source>
        <dbReference type="ARBA" id="ARBA00008600"/>
    </source>
</evidence>
<feature type="compositionally biased region" description="Basic residues" evidence="2">
    <location>
        <begin position="898"/>
        <end position="920"/>
    </location>
</feature>
<name>A0ABD3VIA9_SINWO</name>
<protein>
    <recommendedName>
        <fullName evidence="3">G-patch domain-containing protein</fullName>
    </recommendedName>
</protein>
<dbReference type="EMBL" id="JBJQND010000012">
    <property type="protein sequence ID" value="KAL3860793.1"/>
    <property type="molecule type" value="Genomic_DNA"/>
</dbReference>
<dbReference type="InterPro" id="IPR011666">
    <property type="entry name" value="DUF1604"/>
</dbReference>
<evidence type="ECO:0000313" key="5">
    <source>
        <dbReference type="Proteomes" id="UP001634394"/>
    </source>
</evidence>
<feature type="domain" description="G-patch" evidence="3">
    <location>
        <begin position="152"/>
        <end position="172"/>
    </location>
</feature>
<dbReference type="Proteomes" id="UP001634394">
    <property type="component" value="Unassembled WGS sequence"/>
</dbReference>
<feature type="compositionally biased region" description="Acidic residues" evidence="2">
    <location>
        <begin position="1"/>
        <end position="12"/>
    </location>
</feature>
<comment type="caution">
    <text evidence="4">The sequence shown here is derived from an EMBL/GenBank/DDBJ whole genome shotgun (WGS) entry which is preliminary data.</text>
</comment>
<feature type="compositionally biased region" description="Basic and acidic residues" evidence="2">
    <location>
        <begin position="734"/>
        <end position="755"/>
    </location>
</feature>
<feature type="region of interest" description="Disordered" evidence="2">
    <location>
        <begin position="414"/>
        <end position="463"/>
    </location>
</feature>
<feature type="compositionally biased region" description="Polar residues" evidence="2">
    <location>
        <begin position="672"/>
        <end position="687"/>
    </location>
</feature>
<sequence length="920" mass="102794">MAASSDSDEDDTFVSIGTPVESISEDEPRKKPFSVQDLPAKDKLGRQRFHGAFTGGFSAGYFNTVGSKEGWAPSIFASSREKRSDITQQRPEDFMDEDDLGEHGIAPRKFVTADSFSSEERKKRRLKEATAAVSDTVIPGVPTMLDLIIPEKISIGVTLLRKMGWKEGQGVGPRLSRKKLKLQKAGMKVYGCDFQQPLSDDEEEMDDEQFLEKVTFAPRDSVAMTVVAKDNLHGLGYHGIDPRSALPSSHINLFEAPPIKGTGRKGIRGQAFGVGAMEEDDDDIYAVDSLSNYDITMTNEEENQTFGWTAPKGALKGNVDVPVGYIGKVLQGFQISSKPYIQKKTFPPSPLPPEFKPVHAFKKPSEYEAVDKEEKLTKKKDLNAVARGIELGETPIIGSVFDLISKEDKARLDTARSDPLSTNNSNRLVTDSRVAGQEEQGDSSKKTVLQSNDEPNRSNLPLFHGHSLMFRPFAKDLKKQERYDKYQTLIRHGKRDADAYEETVSGHMTEWEREREKEEFIKASKLYKPLTPMMASRFTRGKYLEEDDKVEVPAEEGDKSDKVKAAEMNMYGQLTREVQEWHPCKLLCKRFNVPHPYPGSTIVGLRTVKRDKYSVFNFLNFPSQEDVEGSVDSPEQVTLAVPSPATGNSSIQTPKDRGKVPEKPKDFKSIFSHLTESSRTGNWSNQNDGKEKSDNNQSESQRSEGWTPTSEVHGGKDNSKSGLRIEVMSAAKGISKENILEKSEEIEKFKNIEKNEAEEEDVKPPMDLFRAIFMNTDSEESSSSSSDDTEDGQKENDLKAETITKGLQMDTPNSDPVSKVYSEIANILNSNRLPGDDAEIESIEKRLSPVIHDQEMEVEEEYGPPLPPTTSQSSSISAGSSTIVPVLDPPNFIDLTSSHRKQKHKHKDRHREKAKKDKKH</sequence>
<proteinExistence type="inferred from homology"/>
<dbReference type="PANTHER" id="PTHR13384">
    <property type="entry name" value="G PATCH DOMAIN-CONTAINING PROTEIN 1"/>
    <property type="match status" value="1"/>
</dbReference>
<feature type="compositionally biased region" description="Polar residues" evidence="2">
    <location>
        <begin position="446"/>
        <end position="459"/>
    </location>
</feature>
<dbReference type="Pfam" id="PF26093">
    <property type="entry name" value="HTH_TGH"/>
    <property type="match status" value="1"/>
</dbReference>
<dbReference type="AlphaFoldDB" id="A0ABD3VIA9"/>